<dbReference type="AlphaFoldDB" id="A0A1I2AL59"/>
<accession>A0A1I2AL59</accession>
<protein>
    <submittedName>
        <fullName evidence="1">Uncharacterized protein</fullName>
    </submittedName>
</protein>
<reference evidence="1 2" key="1">
    <citation type="submission" date="2016-10" db="EMBL/GenBank/DDBJ databases">
        <authorList>
            <person name="de Groot N.N."/>
        </authorList>
    </citation>
    <scope>NUCLEOTIDE SEQUENCE [LARGE SCALE GENOMIC DNA]</scope>
    <source>
        <strain>GEY</strain>
        <strain evidence="2">DSM 9560</strain>
    </source>
</reference>
<proteinExistence type="predicted"/>
<dbReference type="OrthoDB" id="399884at2"/>
<dbReference type="RefSeq" id="WP_091538418.1">
    <property type="nucleotide sequence ID" value="NZ_FONY01000001.1"/>
</dbReference>
<gene>
    <name evidence="1" type="ORF">SAMN04488541_1001181</name>
</gene>
<evidence type="ECO:0000313" key="1">
    <source>
        <dbReference type="EMBL" id="SFE43610.1"/>
    </source>
</evidence>
<dbReference type="STRING" id="1003.SAMN04488541_1001181"/>
<keyword evidence="2" id="KW-1185">Reference proteome</keyword>
<sequence>MAFTLFHSQNRISCKEGTDHWIPFTEAEVNARERFDSNFMVKFIQGKLKPNGNGTLYEPTKVRTAPLTFSDEAQTVFEAGRALWKYYHSKPNIKVNASLYDIKEYFQGRNEKGKMNNRSQDETYNKLIADLRDKLDSLAQKI</sequence>
<evidence type="ECO:0000313" key="2">
    <source>
        <dbReference type="Proteomes" id="UP000199513"/>
    </source>
</evidence>
<name>A0A1I2AL59_9BACT</name>
<organism evidence="1 2">
    <name type="scientific">Thermoflexibacter ruber</name>
    <dbReference type="NCBI Taxonomy" id="1003"/>
    <lineage>
        <taxon>Bacteria</taxon>
        <taxon>Pseudomonadati</taxon>
        <taxon>Bacteroidota</taxon>
        <taxon>Cytophagia</taxon>
        <taxon>Cytophagales</taxon>
        <taxon>Thermoflexibacteraceae</taxon>
        <taxon>Thermoflexibacter</taxon>
    </lineage>
</organism>
<dbReference type="Proteomes" id="UP000199513">
    <property type="component" value="Unassembled WGS sequence"/>
</dbReference>
<dbReference type="EMBL" id="FONY01000001">
    <property type="protein sequence ID" value="SFE43610.1"/>
    <property type="molecule type" value="Genomic_DNA"/>
</dbReference>